<evidence type="ECO:0000313" key="1">
    <source>
        <dbReference type="EMBL" id="JAD56247.1"/>
    </source>
</evidence>
<proteinExistence type="predicted"/>
<reference evidence="1" key="2">
    <citation type="journal article" date="2015" name="Data Brief">
        <title>Shoot transcriptome of the giant reed, Arundo donax.</title>
        <authorList>
            <person name="Barrero R.A."/>
            <person name="Guerrero F.D."/>
            <person name="Moolhuijzen P."/>
            <person name="Goolsby J.A."/>
            <person name="Tidwell J."/>
            <person name="Bellgard S.E."/>
            <person name="Bellgard M.I."/>
        </authorList>
    </citation>
    <scope>NUCLEOTIDE SEQUENCE</scope>
    <source>
        <tissue evidence="1">Shoot tissue taken approximately 20 cm above the soil surface</tissue>
    </source>
</reference>
<sequence length="48" mass="5405">MEGAELLLARKQAVSLGVLYLLLTRDCSKMHRRCLGFNPTFGLKSHET</sequence>
<organism evidence="1">
    <name type="scientific">Arundo donax</name>
    <name type="common">Giant reed</name>
    <name type="synonym">Donax arundinaceus</name>
    <dbReference type="NCBI Taxonomy" id="35708"/>
    <lineage>
        <taxon>Eukaryota</taxon>
        <taxon>Viridiplantae</taxon>
        <taxon>Streptophyta</taxon>
        <taxon>Embryophyta</taxon>
        <taxon>Tracheophyta</taxon>
        <taxon>Spermatophyta</taxon>
        <taxon>Magnoliopsida</taxon>
        <taxon>Liliopsida</taxon>
        <taxon>Poales</taxon>
        <taxon>Poaceae</taxon>
        <taxon>PACMAD clade</taxon>
        <taxon>Arundinoideae</taxon>
        <taxon>Arundineae</taxon>
        <taxon>Arundo</taxon>
    </lineage>
</organism>
<dbReference type="EMBL" id="GBRH01241648">
    <property type="protein sequence ID" value="JAD56247.1"/>
    <property type="molecule type" value="Transcribed_RNA"/>
</dbReference>
<name>A0A0A9BAA9_ARUDO</name>
<accession>A0A0A9BAA9</accession>
<protein>
    <submittedName>
        <fullName evidence="1">Uncharacterized protein</fullName>
    </submittedName>
</protein>
<reference evidence="1" key="1">
    <citation type="submission" date="2014-09" db="EMBL/GenBank/DDBJ databases">
        <authorList>
            <person name="Magalhaes I.L.F."/>
            <person name="Oliveira U."/>
            <person name="Santos F.R."/>
            <person name="Vidigal T.H.D.A."/>
            <person name="Brescovit A.D."/>
            <person name="Santos A.J."/>
        </authorList>
    </citation>
    <scope>NUCLEOTIDE SEQUENCE</scope>
    <source>
        <tissue evidence="1">Shoot tissue taken approximately 20 cm above the soil surface</tissue>
    </source>
</reference>
<dbReference type="AlphaFoldDB" id="A0A0A9BAA9"/>